<dbReference type="PANTHER" id="PTHR20953">
    <property type="entry name" value="KINASE-RELATED"/>
    <property type="match status" value="1"/>
</dbReference>
<dbReference type="EMBL" id="JADGJQ010000108">
    <property type="protein sequence ID" value="KAJ3169380.1"/>
    <property type="molecule type" value="Genomic_DNA"/>
</dbReference>
<evidence type="ECO:0000313" key="1">
    <source>
        <dbReference type="EMBL" id="KAJ3169380.1"/>
    </source>
</evidence>
<gene>
    <name evidence="1" type="ORF">HDU87_000655</name>
</gene>
<proteinExistence type="predicted"/>
<evidence type="ECO:0008006" key="3">
    <source>
        <dbReference type="Google" id="ProtNLM"/>
    </source>
</evidence>
<reference evidence="1" key="1">
    <citation type="submission" date="2020-05" db="EMBL/GenBank/DDBJ databases">
        <title>Phylogenomic resolution of chytrid fungi.</title>
        <authorList>
            <person name="Stajich J.E."/>
            <person name="Amses K."/>
            <person name="Simmons R."/>
            <person name="Seto K."/>
            <person name="Myers J."/>
            <person name="Bonds A."/>
            <person name="Quandt C.A."/>
            <person name="Barry K."/>
            <person name="Liu P."/>
            <person name="Grigoriev I."/>
            <person name="Longcore J.E."/>
            <person name="James T.Y."/>
        </authorList>
    </citation>
    <scope>NUCLEOTIDE SEQUENCE</scope>
    <source>
        <strain evidence="1">JEL0379</strain>
    </source>
</reference>
<dbReference type="AlphaFoldDB" id="A0AAD5TDM6"/>
<evidence type="ECO:0000313" key="2">
    <source>
        <dbReference type="Proteomes" id="UP001212152"/>
    </source>
</evidence>
<protein>
    <recommendedName>
        <fullName evidence="3">AAA+ ATPase domain-containing protein</fullName>
    </recommendedName>
</protein>
<comment type="caution">
    <text evidence="1">The sequence shown here is derived from an EMBL/GenBank/DDBJ whole genome shotgun (WGS) entry which is preliminary data.</text>
</comment>
<dbReference type="PANTHER" id="PTHR20953:SF3">
    <property type="entry name" value="P-LOOP CONTAINING NUCLEOSIDE TRIPHOSPHATE HYDROLASES SUPERFAMILY PROTEIN"/>
    <property type="match status" value="1"/>
</dbReference>
<organism evidence="1 2">
    <name type="scientific">Geranomyces variabilis</name>
    <dbReference type="NCBI Taxonomy" id="109894"/>
    <lineage>
        <taxon>Eukaryota</taxon>
        <taxon>Fungi</taxon>
        <taxon>Fungi incertae sedis</taxon>
        <taxon>Chytridiomycota</taxon>
        <taxon>Chytridiomycota incertae sedis</taxon>
        <taxon>Chytridiomycetes</taxon>
        <taxon>Spizellomycetales</taxon>
        <taxon>Powellomycetaceae</taxon>
        <taxon>Geranomyces</taxon>
    </lineage>
</organism>
<dbReference type="Proteomes" id="UP001212152">
    <property type="component" value="Unassembled WGS sequence"/>
</dbReference>
<accession>A0AAD5TDM6</accession>
<dbReference type="InterPro" id="IPR027417">
    <property type="entry name" value="P-loop_NTPase"/>
</dbReference>
<keyword evidence="2" id="KW-1185">Reference proteome</keyword>
<name>A0AAD5TDM6_9FUNG</name>
<dbReference type="SUPFAM" id="SSF52540">
    <property type="entry name" value="P-loop containing nucleoside triphosphate hydrolases"/>
    <property type="match status" value="1"/>
</dbReference>
<sequence>MLVGLTIRIEREIYGIAERFLDILSGSDSILFVGAPNVGKTALLRDVCNFLAERVWPKLLSLLDSTQELGGGGAVPHKCLGRTRVFGGRFGKWGVRLVATTHGSFQDLLLHKDKSTLLGGVNQVVITDETAKEKAIFSKIRLQRKQIPMFETVDEVLGKAEYRIIRDVQTNVDLALSGSAIRAEGRFIDANGILFAEFEEVTVDIVA</sequence>